<organism evidence="12 13">
    <name type="scientific">Candidatus Methylospira mobilis</name>
    <dbReference type="NCBI Taxonomy" id="1808979"/>
    <lineage>
        <taxon>Bacteria</taxon>
        <taxon>Pseudomonadati</taxon>
        <taxon>Pseudomonadota</taxon>
        <taxon>Gammaproteobacteria</taxon>
        <taxon>Methylococcales</taxon>
        <taxon>Methylococcaceae</taxon>
        <taxon>Candidatus Methylospira</taxon>
    </lineage>
</organism>
<keyword evidence="9" id="KW-0961">Cell wall biogenesis/degradation</keyword>
<keyword evidence="7" id="KW-0862">Zinc</keyword>
<dbReference type="RefSeq" id="WP_153247548.1">
    <property type="nucleotide sequence ID" value="NZ_CP044205.1"/>
</dbReference>
<evidence type="ECO:0000256" key="6">
    <source>
        <dbReference type="ARBA" id="ARBA00022801"/>
    </source>
</evidence>
<keyword evidence="8" id="KW-0482">Metalloprotease</keyword>
<keyword evidence="5" id="KW-0732">Signal</keyword>
<comment type="similarity">
    <text evidence="10">Belongs to the peptidase M15 family.</text>
</comment>
<dbReference type="PROSITE" id="PS51318">
    <property type="entry name" value="TAT"/>
    <property type="match status" value="1"/>
</dbReference>
<evidence type="ECO:0000256" key="4">
    <source>
        <dbReference type="ARBA" id="ARBA00022723"/>
    </source>
</evidence>
<dbReference type="FunCoup" id="A0A5Q0BCI2">
    <property type="interactions" value="15"/>
</dbReference>
<comment type="pathway">
    <text evidence="2">Cell wall biogenesis; cell wall polysaccharide biosynthesis.</text>
</comment>
<dbReference type="Proteomes" id="UP000325755">
    <property type="component" value="Chromosome"/>
</dbReference>
<dbReference type="SUPFAM" id="SSF55166">
    <property type="entry name" value="Hedgehog/DD-peptidase"/>
    <property type="match status" value="1"/>
</dbReference>
<dbReference type="EMBL" id="CP044205">
    <property type="protein sequence ID" value="QFY41565.1"/>
    <property type="molecule type" value="Genomic_DNA"/>
</dbReference>
<dbReference type="AlphaFoldDB" id="A0A5Q0BCI2"/>
<evidence type="ECO:0000256" key="3">
    <source>
        <dbReference type="ARBA" id="ARBA00022670"/>
    </source>
</evidence>
<accession>A0A5Q0BCI2</accession>
<dbReference type="KEGG" id="mmob:F6R98_02110"/>
<dbReference type="InParanoid" id="A0A5Q0BCI2"/>
<evidence type="ECO:0000256" key="1">
    <source>
        <dbReference type="ARBA" id="ARBA00001947"/>
    </source>
</evidence>
<keyword evidence="13" id="KW-1185">Reference proteome</keyword>
<evidence type="ECO:0000256" key="5">
    <source>
        <dbReference type="ARBA" id="ARBA00022729"/>
    </source>
</evidence>
<reference evidence="12 13" key="1">
    <citation type="submission" date="2019-09" db="EMBL/GenBank/DDBJ databases">
        <title>Ecophysiology of the spiral-shaped methanotroph Methylospira mobilis as revealed by the complete genome sequence.</title>
        <authorList>
            <person name="Oshkin I.Y."/>
            <person name="Dedysh S.N."/>
            <person name="Miroshnikov K."/>
            <person name="Danilova O.V."/>
            <person name="Hakobyan A."/>
            <person name="Liesack W."/>
        </authorList>
    </citation>
    <scope>NUCLEOTIDE SEQUENCE [LARGE SCALE GENOMIC DNA]</scope>
    <source>
        <strain evidence="12 13">Shm1</strain>
    </source>
</reference>
<dbReference type="GO" id="GO:0046872">
    <property type="term" value="F:metal ion binding"/>
    <property type="evidence" value="ECO:0007669"/>
    <property type="project" value="UniProtKB-KW"/>
</dbReference>
<dbReference type="Pfam" id="PF05951">
    <property type="entry name" value="Peptidase_M15_2"/>
    <property type="match status" value="1"/>
</dbReference>
<evidence type="ECO:0000256" key="8">
    <source>
        <dbReference type="ARBA" id="ARBA00023049"/>
    </source>
</evidence>
<dbReference type="InterPro" id="IPR009045">
    <property type="entry name" value="Zn_M74/Hedgehog-like"/>
</dbReference>
<evidence type="ECO:0000256" key="9">
    <source>
        <dbReference type="ARBA" id="ARBA00023316"/>
    </source>
</evidence>
<evidence type="ECO:0000256" key="2">
    <source>
        <dbReference type="ARBA" id="ARBA00004776"/>
    </source>
</evidence>
<dbReference type="PANTHER" id="PTHR37425:SF1">
    <property type="entry name" value="OUTER MEMBRANE PROTEIN"/>
    <property type="match status" value="1"/>
</dbReference>
<gene>
    <name evidence="12" type="ORF">F6R98_02110</name>
</gene>
<protein>
    <recommendedName>
        <fullName evidence="11">Murein endopeptidase K</fullName>
    </recommendedName>
</protein>
<evidence type="ECO:0000313" key="12">
    <source>
        <dbReference type="EMBL" id="QFY41565.1"/>
    </source>
</evidence>
<name>A0A5Q0BCI2_9GAMM</name>
<keyword evidence="3" id="KW-0645">Protease</keyword>
<dbReference type="GO" id="GO:0006508">
    <property type="term" value="P:proteolysis"/>
    <property type="evidence" value="ECO:0007669"/>
    <property type="project" value="UniProtKB-KW"/>
</dbReference>
<dbReference type="PANTHER" id="PTHR37425">
    <property type="match status" value="1"/>
</dbReference>
<dbReference type="GO" id="GO:0008237">
    <property type="term" value="F:metallopeptidase activity"/>
    <property type="evidence" value="ECO:0007669"/>
    <property type="project" value="UniProtKB-KW"/>
</dbReference>
<comment type="cofactor">
    <cofactor evidence="1">
        <name>Zn(2+)</name>
        <dbReference type="ChEBI" id="CHEBI:29105"/>
    </cofactor>
</comment>
<dbReference type="InterPro" id="IPR006311">
    <property type="entry name" value="TAT_signal"/>
</dbReference>
<evidence type="ECO:0000256" key="7">
    <source>
        <dbReference type="ARBA" id="ARBA00022833"/>
    </source>
</evidence>
<evidence type="ECO:0000256" key="10">
    <source>
        <dbReference type="ARBA" id="ARBA00093448"/>
    </source>
</evidence>
<evidence type="ECO:0000256" key="11">
    <source>
        <dbReference type="ARBA" id="ARBA00093666"/>
    </source>
</evidence>
<dbReference type="Gene3D" id="3.30.1380.10">
    <property type="match status" value="1"/>
</dbReference>
<proteinExistence type="inferred from homology"/>
<keyword evidence="4" id="KW-0479">Metal-binding</keyword>
<sequence>MTKASKPEPNGVSHRRVAISRRTFLNRVGVAAAATMLLPSTEAFARALTQERKLTLVNTNTHEDLTVICSPQQHYDRKLLTKVNYLMRDHRTDEARTMDPALLDLLYAVTVLTKGRGEYNIISAYRAPETNHMLRQMGQHVAEHSLHMHGKAVDFRTEDVSIRTIQKAAIALERGGVGYYASSNFVHLDTGDVRTW</sequence>
<evidence type="ECO:0000313" key="13">
    <source>
        <dbReference type="Proteomes" id="UP000325755"/>
    </source>
</evidence>
<dbReference type="GO" id="GO:0071555">
    <property type="term" value="P:cell wall organization"/>
    <property type="evidence" value="ECO:0007669"/>
    <property type="project" value="UniProtKB-KW"/>
</dbReference>
<keyword evidence="6" id="KW-0378">Hydrolase</keyword>
<dbReference type="InterPro" id="IPR010275">
    <property type="entry name" value="MepK"/>
</dbReference>
<dbReference type="OrthoDB" id="9782994at2"/>